<proteinExistence type="predicted"/>
<gene>
    <name evidence="2" type="ORF">AYI70_g8814</name>
</gene>
<comment type="caution">
    <text evidence="2">The sequence shown here is derived from an EMBL/GenBank/DDBJ whole genome shotgun (WGS) entry which is preliminary data.</text>
</comment>
<reference evidence="2 3" key="1">
    <citation type="submission" date="2017-01" db="EMBL/GenBank/DDBJ databases">
        <authorList>
            <person name="Mah S.A."/>
            <person name="Swanson W.J."/>
            <person name="Moy G.W."/>
            <person name="Vacquier V.D."/>
        </authorList>
    </citation>
    <scope>NUCLEOTIDE SEQUENCE [LARGE SCALE GENOMIC DNA]</scope>
    <source>
        <strain evidence="2 3">GSMNP</strain>
    </source>
</reference>
<keyword evidence="3" id="KW-1185">Reference proteome</keyword>
<protein>
    <submittedName>
        <fullName evidence="2">Uncharacterized protein</fullName>
    </submittedName>
</protein>
<name>A0A1R1XE69_9FUNG</name>
<keyword evidence="1" id="KW-0472">Membrane</keyword>
<keyword evidence="1" id="KW-1133">Transmembrane helix</keyword>
<dbReference type="EMBL" id="LSSN01003714">
    <property type="protein sequence ID" value="OMJ12931.1"/>
    <property type="molecule type" value="Genomic_DNA"/>
</dbReference>
<dbReference type="AlphaFoldDB" id="A0A1R1XE69"/>
<evidence type="ECO:0000313" key="2">
    <source>
        <dbReference type="EMBL" id="OMJ12931.1"/>
    </source>
</evidence>
<organism evidence="2 3">
    <name type="scientific">Smittium culicis</name>
    <dbReference type="NCBI Taxonomy" id="133412"/>
    <lineage>
        <taxon>Eukaryota</taxon>
        <taxon>Fungi</taxon>
        <taxon>Fungi incertae sedis</taxon>
        <taxon>Zoopagomycota</taxon>
        <taxon>Kickxellomycotina</taxon>
        <taxon>Harpellomycetes</taxon>
        <taxon>Harpellales</taxon>
        <taxon>Legeriomycetaceae</taxon>
        <taxon>Smittium</taxon>
    </lineage>
</organism>
<evidence type="ECO:0000313" key="3">
    <source>
        <dbReference type="Proteomes" id="UP000187283"/>
    </source>
</evidence>
<keyword evidence="1" id="KW-0812">Transmembrane</keyword>
<sequence length="94" mass="10249">MEIFSSTVPLIRTGSVILSDSIVSVTVDSTSGDSMTLSLAFFSDEFALFVIFSSEVVTFLLNSFFLPIISCSQTSSGPLPCSNCKLPYILYRRC</sequence>
<accession>A0A1R1XE69</accession>
<feature type="transmembrane region" description="Helical" evidence="1">
    <location>
        <begin position="46"/>
        <end position="69"/>
    </location>
</feature>
<evidence type="ECO:0000256" key="1">
    <source>
        <dbReference type="SAM" id="Phobius"/>
    </source>
</evidence>
<dbReference type="Proteomes" id="UP000187283">
    <property type="component" value="Unassembled WGS sequence"/>
</dbReference>